<evidence type="ECO:0000313" key="3">
    <source>
        <dbReference type="EMBL" id="AKJ31980.1"/>
    </source>
</evidence>
<dbReference type="PATRIC" id="fig|413882.6.peg.5534"/>
<organism evidence="3 4">
    <name type="scientific">Caldimonas brevitalea</name>
    <dbReference type="NCBI Taxonomy" id="413882"/>
    <lineage>
        <taxon>Bacteria</taxon>
        <taxon>Pseudomonadati</taxon>
        <taxon>Pseudomonadota</taxon>
        <taxon>Betaproteobacteria</taxon>
        <taxon>Burkholderiales</taxon>
        <taxon>Sphaerotilaceae</taxon>
        <taxon>Caldimonas</taxon>
    </lineage>
</organism>
<evidence type="ECO:0008006" key="5">
    <source>
        <dbReference type="Google" id="ProtNLM"/>
    </source>
</evidence>
<dbReference type="AlphaFoldDB" id="A0A0G3BZL2"/>
<dbReference type="EMBL" id="CP011371">
    <property type="protein sequence ID" value="AKJ31980.1"/>
    <property type="molecule type" value="Genomic_DNA"/>
</dbReference>
<feature type="domain" description="GmrSD restriction endonucleases N-terminal" evidence="1">
    <location>
        <begin position="27"/>
        <end position="130"/>
    </location>
</feature>
<protein>
    <recommendedName>
        <fullName evidence="5">DUF1524 domain-containing protein</fullName>
    </recommendedName>
</protein>
<dbReference type="PANTHER" id="PTHR35149:SF1">
    <property type="entry name" value="DUF5655 DOMAIN-CONTAINING PROTEIN"/>
    <property type="match status" value="1"/>
</dbReference>
<reference evidence="3 4" key="1">
    <citation type="submission" date="2015-05" db="EMBL/GenBank/DDBJ databases">
        <authorList>
            <person name="Tang B."/>
            <person name="Yu Y."/>
        </authorList>
    </citation>
    <scope>NUCLEOTIDE SEQUENCE [LARGE SCALE GENOMIC DNA]</scope>
    <source>
        <strain evidence="3 4">DSM 7029</strain>
    </source>
</reference>
<dbReference type="STRING" id="413882.AAW51_5289"/>
<proteinExistence type="predicted"/>
<evidence type="ECO:0000259" key="1">
    <source>
        <dbReference type="Pfam" id="PF03235"/>
    </source>
</evidence>
<evidence type="ECO:0000259" key="2">
    <source>
        <dbReference type="Pfam" id="PF07510"/>
    </source>
</evidence>
<dbReference type="Pfam" id="PF07510">
    <property type="entry name" value="GmrSD_C"/>
    <property type="match status" value="1"/>
</dbReference>
<dbReference type="OrthoDB" id="3654724at2"/>
<dbReference type="InterPro" id="IPR004919">
    <property type="entry name" value="GmrSD_N"/>
</dbReference>
<dbReference type="PANTHER" id="PTHR35149">
    <property type="entry name" value="SLL5132 PROTEIN"/>
    <property type="match status" value="1"/>
</dbReference>
<gene>
    <name evidence="3" type="ORF">AAW51_5289</name>
</gene>
<dbReference type="InterPro" id="IPR011089">
    <property type="entry name" value="GmrSD_C"/>
</dbReference>
<dbReference type="KEGG" id="pbh:AAW51_5289"/>
<dbReference type="Pfam" id="PF03235">
    <property type="entry name" value="GmrSD_N"/>
    <property type="match status" value="1"/>
</dbReference>
<accession>A0A0G3BZL2</accession>
<sequence length="459" mass="51711">MIETRDLNDQAQFVLKTETSYPYLQAKIQSLEKEKTEIDIGEEEKAISAAYKLIYSFIDQGVKDAASKVDPAKVKVAGKKWLEGVRDKLLGLKVISITLDNQDDAYLIFETLNTRGKDLTAADLAKNHLLRLLPSKGKAIDRPKDHWVEMQSTLEQANRPIQMATFLHHYWLSKHPFTTEKELFKAIKSEVSATNVRAVLDELRTDSDLYRGIAEPERLALWNKGNRDVEDSLRCISDVLNIQIANPLLLTVLRLFSAKQLKDGQVREIFWLVERYHYLYTTISNLPSSGGVSKMYAAHARALATAADANARGLCINEFKKKIKTKAPARETFITRFKAHNYLNARHKEIIGYTLWKIYKHQNPAVDVDRQSQSLEHLLSQSTGGAAIHSIGNLLGVPAKYNGEVLAANSFAQKKALLIQHGYILEPQIAAATSWGAAEIEQRTNDLAELAYDQVWAIK</sequence>
<evidence type="ECO:0000313" key="4">
    <source>
        <dbReference type="Proteomes" id="UP000035352"/>
    </source>
</evidence>
<keyword evidence="4" id="KW-1185">Reference proteome</keyword>
<dbReference type="Proteomes" id="UP000035352">
    <property type="component" value="Chromosome"/>
</dbReference>
<feature type="domain" description="GmrSD restriction endonucleases C-terminal" evidence="2">
    <location>
        <begin position="330"/>
        <end position="449"/>
    </location>
</feature>
<name>A0A0G3BZL2_9BURK</name>